<feature type="domain" description="Transposase-associated" evidence="2">
    <location>
        <begin position="55"/>
        <end position="127"/>
    </location>
</feature>
<feature type="transmembrane region" description="Helical" evidence="1">
    <location>
        <begin position="12"/>
        <end position="33"/>
    </location>
</feature>
<evidence type="ECO:0000313" key="3">
    <source>
        <dbReference type="EMBL" id="ABA99981.2"/>
    </source>
</evidence>
<evidence type="ECO:0000313" key="4">
    <source>
        <dbReference type="EMBL" id="BAG92944.1"/>
    </source>
</evidence>
<reference evidence="3" key="4">
    <citation type="submission" date="2006-01" db="EMBL/GenBank/DDBJ databases">
        <authorList>
            <person name="Buell R."/>
        </authorList>
    </citation>
    <scope>NUCLEOTIDE SEQUENCE</scope>
</reference>
<dbReference type="EMBL" id="DP000011">
    <property type="protein sequence ID" value="ABA99981.2"/>
    <property type="molecule type" value="Genomic_DNA"/>
</dbReference>
<reference evidence="3" key="3">
    <citation type="submission" date="2005-04" db="EMBL/GenBank/DDBJ databases">
        <authorList>
            <person name="Buell C.R."/>
            <person name="Wing R.A."/>
            <person name="McCombie W.A."/>
            <person name="Ouyang S."/>
        </authorList>
    </citation>
    <scope>NUCLEOTIDE SEQUENCE</scope>
</reference>
<gene>
    <name evidence="3" type="ordered locus">LOC_Os12g44040</name>
</gene>
<dbReference type="EMBL" id="AK072376">
    <property type="protein sequence ID" value="BAG92944.1"/>
    <property type="molecule type" value="mRNA"/>
</dbReference>
<protein>
    <submittedName>
        <fullName evidence="3">Transposase protein, putative, expressed</fullName>
    </submittedName>
    <submittedName>
        <fullName evidence="4">cDNA clone:J023074A03, full insert sequence</fullName>
    </submittedName>
</protein>
<organism evidence="3">
    <name type="scientific">Oryza sativa subsp. japonica</name>
    <name type="common">Rice</name>
    <dbReference type="NCBI Taxonomy" id="39947"/>
    <lineage>
        <taxon>Eukaryota</taxon>
        <taxon>Viridiplantae</taxon>
        <taxon>Streptophyta</taxon>
        <taxon>Embryophyta</taxon>
        <taxon>Tracheophyta</taxon>
        <taxon>Spermatophyta</taxon>
        <taxon>Magnoliopsida</taxon>
        <taxon>Liliopsida</taxon>
        <taxon>Poales</taxon>
        <taxon>Poaceae</taxon>
        <taxon>BOP clade</taxon>
        <taxon>Oryzoideae</taxon>
        <taxon>Oryzeae</taxon>
        <taxon>Oryzinae</taxon>
        <taxon>Oryza</taxon>
        <taxon>Oryza sativa</taxon>
    </lineage>
</organism>
<dbReference type="InterPro" id="IPR029480">
    <property type="entry name" value="Transpos_assoc"/>
</dbReference>
<accession>Q2QLL7</accession>
<sequence length="141" mass="16631">MGIPIYLLLSNVYFSAQILMILFSSNLSVHIFVQEYFFWSAYRDKFWQGSMSVDKSWMRMSRATAEWQKGLQEFLNFAFQDDNPGDNAPCPCRRCLNVVHKTRSEVQSDLLRNGFDESYIQWVYHGEDSDDDNVTGRFRRT</sequence>
<evidence type="ECO:0000259" key="2">
    <source>
        <dbReference type="Pfam" id="PF13963"/>
    </source>
</evidence>
<reference evidence="3" key="2">
    <citation type="journal article" date="2005" name="BMC Biol.">
        <title>The sequence of rice chromosomes 11 and 12, rich in disease resistance genes and recent gene duplications.</title>
        <authorList>
            <consortium name="The rice chromosomes 11 and 12 sequencing consortia"/>
        </authorList>
    </citation>
    <scope>NUCLEOTIDE SEQUENCE [LARGE SCALE GENOMIC DNA]</scope>
</reference>
<dbReference type="Pfam" id="PF13963">
    <property type="entry name" value="Transpos_assoc"/>
    <property type="match status" value="1"/>
</dbReference>
<keyword evidence="1" id="KW-0472">Membrane</keyword>
<keyword evidence="1" id="KW-1133">Transmembrane helix</keyword>
<dbReference type="AlphaFoldDB" id="Q2QLL7"/>
<keyword evidence="1" id="KW-0812">Transmembrane</keyword>
<reference evidence="4" key="1">
    <citation type="journal article" date="2003" name="Science">
        <title>Collection, Mapping, and Annotation of Over 28,000 cDNA Clones from japonica Rice.</title>
        <authorList>
            <person name="Kikuchi S."/>
            <person name="Satoh K."/>
            <person name="Nagata T."/>
            <person name="Kawagashira N."/>
            <person name="Doi K."/>
            <person name="Kishimoto N."/>
            <person name="Yazaki J."/>
            <person name="Ishikawa M."/>
            <person name="Yamada H."/>
            <person name="Ooka H."/>
            <person name="Hotta I."/>
            <person name="Kojima K."/>
            <person name="Namiki T."/>
            <person name="Ohneda E."/>
            <person name="Yahagi W."/>
            <person name="Suzuki K."/>
            <person name="Li C."/>
            <person name="Ohtsuki K."/>
            <person name="Shishiki T."/>
            <person name="Otomo Y."/>
            <person name="Murakami K."/>
            <person name="Iida Y."/>
            <person name="Sugano S."/>
            <person name="Fujimura T."/>
            <person name="Suzuki Y."/>
            <person name="Tsunoda Y."/>
            <person name="Kurosaki T."/>
            <person name="Kodama T."/>
            <person name="Masuda H."/>
            <person name="Kobayashi M."/>
            <person name="Xie Q."/>
            <person name="Lu M."/>
            <person name="Narikawa R."/>
            <person name="Sugiyama A."/>
            <person name="Mizuno K."/>
            <person name="Yokomizo S."/>
            <person name="Niikura J."/>
            <person name="Ikeda R."/>
            <person name="Ishibiki J."/>
            <person name="Kawamata M."/>
            <person name="Yoshimura A."/>
            <person name="Miura J."/>
            <person name="Kusumegi T."/>
            <person name="Oka M."/>
            <person name="Ryu R."/>
            <person name="Ueda M."/>
            <person name="Matsubara K."/>
            <person name="Kawai J."/>
            <person name="Carninci P."/>
            <person name="Adachi J."/>
            <person name="Aizawa K."/>
            <person name="Arakawa T."/>
            <person name="Fukuda S."/>
            <person name="Hara A."/>
            <person name="Hashidume W."/>
            <person name="Hayatsu N."/>
            <person name="Imotani K."/>
            <person name="Ishii Y."/>
            <person name="Itoh M."/>
            <person name="Kagawa I."/>
            <person name="Kondo S."/>
            <person name="Konno H."/>
            <person name="Miyazaki A."/>
            <person name="Osato N."/>
            <person name="Ota Y."/>
            <person name="Saito R."/>
            <person name="Sasaki D."/>
            <person name="Sato K."/>
            <person name="Shibata K."/>
            <person name="Shinagawa A."/>
            <person name="Shiraki T."/>
            <person name="Yoshino M."/>
            <person name="Hayashizaki Y."/>
        </authorList>
    </citation>
    <scope>NUCLEOTIDE SEQUENCE</scope>
</reference>
<evidence type="ECO:0000256" key="1">
    <source>
        <dbReference type="SAM" id="Phobius"/>
    </source>
</evidence>
<proteinExistence type="evidence at transcript level"/>
<name>Q2QLL7_ORYSJ</name>